<reference evidence="2" key="1">
    <citation type="journal article" date="2023" name="Mol. Phylogenet. Evol.">
        <title>Genome-scale phylogeny and comparative genomics of the fungal order Sordariales.</title>
        <authorList>
            <person name="Hensen N."/>
            <person name="Bonometti L."/>
            <person name="Westerberg I."/>
            <person name="Brannstrom I.O."/>
            <person name="Guillou S."/>
            <person name="Cros-Aarteil S."/>
            <person name="Calhoun S."/>
            <person name="Haridas S."/>
            <person name="Kuo A."/>
            <person name="Mondo S."/>
            <person name="Pangilinan J."/>
            <person name="Riley R."/>
            <person name="LaButti K."/>
            <person name="Andreopoulos B."/>
            <person name="Lipzen A."/>
            <person name="Chen C."/>
            <person name="Yan M."/>
            <person name="Daum C."/>
            <person name="Ng V."/>
            <person name="Clum A."/>
            <person name="Steindorff A."/>
            <person name="Ohm R.A."/>
            <person name="Martin F."/>
            <person name="Silar P."/>
            <person name="Natvig D.O."/>
            <person name="Lalanne C."/>
            <person name="Gautier V."/>
            <person name="Ament-Velasquez S.L."/>
            <person name="Kruys A."/>
            <person name="Hutchinson M.I."/>
            <person name="Powell A.J."/>
            <person name="Barry K."/>
            <person name="Miller A.N."/>
            <person name="Grigoriev I.V."/>
            <person name="Debuchy R."/>
            <person name="Gladieux P."/>
            <person name="Hiltunen Thoren M."/>
            <person name="Johannesson H."/>
        </authorList>
    </citation>
    <scope>NUCLEOTIDE SEQUENCE</scope>
    <source>
        <strain evidence="2">CBS 314.62</strain>
    </source>
</reference>
<name>A0AAE0XK90_9PEZI</name>
<accession>A0AAE0XK90</accession>
<evidence type="ECO:0008006" key="4">
    <source>
        <dbReference type="Google" id="ProtNLM"/>
    </source>
</evidence>
<proteinExistence type="predicted"/>
<sequence>MPPLAQEDMELPDASTLSTLWDVRASAGEPVAVVRVRNLQTVIQGPHDAWGRPYKPQPALISAEVSFAAPFDTAATDDRLGADTLHYGNLSKAILASLDDFRPGNTAPAADSEHRLTLRNCVGTIWDHLTGTGAAQMTSLISPARVRFLSITVCLPKASLLGEGASLTRSCVFGAAAAGGESKSAKHAVALSLNKLRVPTLVGVNANERLSKQFVVTTIAIDKCNMREDAYAKIEDLVVKVLLFPWRLN</sequence>
<keyword evidence="3" id="KW-1185">Reference proteome</keyword>
<dbReference type="InterPro" id="IPR043133">
    <property type="entry name" value="GTP-CH-I_C/QueF"/>
</dbReference>
<protein>
    <recommendedName>
        <fullName evidence="4">Dihydroneopterin aldolase/epimerase domain-containing protein</fullName>
    </recommendedName>
</protein>
<organism evidence="2 3">
    <name type="scientific">Podospora appendiculata</name>
    <dbReference type="NCBI Taxonomy" id="314037"/>
    <lineage>
        <taxon>Eukaryota</taxon>
        <taxon>Fungi</taxon>
        <taxon>Dikarya</taxon>
        <taxon>Ascomycota</taxon>
        <taxon>Pezizomycotina</taxon>
        <taxon>Sordariomycetes</taxon>
        <taxon>Sordariomycetidae</taxon>
        <taxon>Sordariales</taxon>
        <taxon>Podosporaceae</taxon>
        <taxon>Podospora</taxon>
    </lineage>
</organism>
<comment type="caution">
    <text evidence="2">The sequence shown here is derived from an EMBL/GenBank/DDBJ whole genome shotgun (WGS) entry which is preliminary data.</text>
</comment>
<evidence type="ECO:0000313" key="3">
    <source>
        <dbReference type="Proteomes" id="UP001270362"/>
    </source>
</evidence>
<reference evidence="2" key="2">
    <citation type="submission" date="2023-06" db="EMBL/GenBank/DDBJ databases">
        <authorList>
            <consortium name="Lawrence Berkeley National Laboratory"/>
            <person name="Haridas S."/>
            <person name="Hensen N."/>
            <person name="Bonometti L."/>
            <person name="Westerberg I."/>
            <person name="Brannstrom I.O."/>
            <person name="Guillou S."/>
            <person name="Cros-Aarteil S."/>
            <person name="Calhoun S."/>
            <person name="Kuo A."/>
            <person name="Mondo S."/>
            <person name="Pangilinan J."/>
            <person name="Riley R."/>
            <person name="Labutti K."/>
            <person name="Andreopoulos B."/>
            <person name="Lipzen A."/>
            <person name="Chen C."/>
            <person name="Yanf M."/>
            <person name="Daum C."/>
            <person name="Ng V."/>
            <person name="Clum A."/>
            <person name="Steindorff A."/>
            <person name="Ohm R."/>
            <person name="Martin F."/>
            <person name="Silar P."/>
            <person name="Natvig D."/>
            <person name="Lalanne C."/>
            <person name="Gautier V."/>
            <person name="Ament-Velasquez S.L."/>
            <person name="Kruys A."/>
            <person name="Hutchinson M.I."/>
            <person name="Powell A.J."/>
            <person name="Barry K."/>
            <person name="Miller A.N."/>
            <person name="Grigoriev I.V."/>
            <person name="Debuchy R."/>
            <person name="Gladieux P."/>
            <person name="Thoren M.H."/>
            <person name="Johannesson H."/>
        </authorList>
    </citation>
    <scope>NUCLEOTIDE SEQUENCE</scope>
    <source>
        <strain evidence="2">CBS 314.62</strain>
    </source>
</reference>
<dbReference type="Proteomes" id="UP001270362">
    <property type="component" value="Unassembled WGS sequence"/>
</dbReference>
<evidence type="ECO:0000313" key="2">
    <source>
        <dbReference type="EMBL" id="KAK3694983.1"/>
    </source>
</evidence>
<dbReference type="EMBL" id="JAULSO010000001">
    <property type="protein sequence ID" value="KAK3694983.1"/>
    <property type="molecule type" value="Genomic_DNA"/>
</dbReference>
<evidence type="ECO:0000256" key="1">
    <source>
        <dbReference type="ARBA" id="ARBA00022909"/>
    </source>
</evidence>
<dbReference type="Gene3D" id="3.30.1130.10">
    <property type="match status" value="1"/>
</dbReference>
<keyword evidence="1" id="KW-0289">Folate biosynthesis</keyword>
<dbReference type="AlphaFoldDB" id="A0AAE0XK90"/>
<gene>
    <name evidence="2" type="ORF">B0T22DRAFT_88992</name>
</gene>
<dbReference type="GO" id="GO:0046656">
    <property type="term" value="P:folic acid biosynthetic process"/>
    <property type="evidence" value="ECO:0007669"/>
    <property type="project" value="UniProtKB-KW"/>
</dbReference>